<name>A0A3G8JHB4_9ACTN</name>
<dbReference type="GO" id="GO:0005886">
    <property type="term" value="C:plasma membrane"/>
    <property type="evidence" value="ECO:0007669"/>
    <property type="project" value="UniProtKB-SubCell"/>
</dbReference>
<comment type="function">
    <text evidence="14 19">Joins adenosylcobinamide-GDP and alpha-ribazole to generate adenosylcobalamin (Ado-cobalamin). Also synthesizes adenosylcobalamin 5'-phosphate from adenosylcobinamide-GDP and alpha-ribazole 5'-phosphate.</text>
</comment>
<sequence>MPSPVRAVHVALSWLTVMPLPQPRAAMDREVGAAVMSAVPVVGAILGAMAAGLAAVLSPTDLPPAMIGILVVVALALGTRGMHIDGLSDTADGLGCYGPPERVAEVMRGGPAGPFGVATVVAVMIVQTIGFGTLAAGHRWYEIGFAVALGRIVAVIGSRRGLPAAHPEGFGALVADSQRTSIVVWGAVAMLGALAVGWGPDGLSVPEAIQAMIVVAAVIGAGWWFTAHCARRIGGLTGDVLGAGIELGVTVSVIGLLI</sequence>
<evidence type="ECO:0000256" key="10">
    <source>
        <dbReference type="ARBA" id="ARBA00022692"/>
    </source>
</evidence>
<dbReference type="EC" id="2.7.8.26" evidence="5 19"/>
<comment type="catalytic activity">
    <reaction evidence="18 19">
        <text>alpha-ribazole 5'-phosphate + adenosylcob(III)inamide-GDP = adenosylcob(III)alamin 5'-phosphate + GMP + H(+)</text>
        <dbReference type="Rhea" id="RHEA:23560"/>
        <dbReference type="ChEBI" id="CHEBI:15378"/>
        <dbReference type="ChEBI" id="CHEBI:57918"/>
        <dbReference type="ChEBI" id="CHEBI:58115"/>
        <dbReference type="ChEBI" id="CHEBI:60487"/>
        <dbReference type="ChEBI" id="CHEBI:60493"/>
        <dbReference type="EC" id="2.7.8.26"/>
    </reaction>
</comment>
<comment type="similarity">
    <text evidence="4 19">Belongs to the CobS family.</text>
</comment>
<keyword evidence="10 19" id="KW-0812">Transmembrane</keyword>
<evidence type="ECO:0000256" key="7">
    <source>
        <dbReference type="ARBA" id="ARBA00022475"/>
    </source>
</evidence>
<evidence type="ECO:0000256" key="17">
    <source>
        <dbReference type="ARBA" id="ARBA00048623"/>
    </source>
</evidence>
<dbReference type="InterPro" id="IPR003805">
    <property type="entry name" value="CobS"/>
</dbReference>
<evidence type="ECO:0000256" key="13">
    <source>
        <dbReference type="ARBA" id="ARBA00023136"/>
    </source>
</evidence>
<evidence type="ECO:0000256" key="2">
    <source>
        <dbReference type="ARBA" id="ARBA00004651"/>
    </source>
</evidence>
<comment type="catalytic activity">
    <reaction evidence="17 19">
        <text>alpha-ribazole + adenosylcob(III)inamide-GDP = adenosylcob(III)alamin + GMP + H(+)</text>
        <dbReference type="Rhea" id="RHEA:16049"/>
        <dbReference type="ChEBI" id="CHEBI:10329"/>
        <dbReference type="ChEBI" id="CHEBI:15378"/>
        <dbReference type="ChEBI" id="CHEBI:18408"/>
        <dbReference type="ChEBI" id="CHEBI:58115"/>
        <dbReference type="ChEBI" id="CHEBI:60487"/>
        <dbReference type="EC" id="2.7.8.26"/>
    </reaction>
</comment>
<dbReference type="GO" id="GO:0051073">
    <property type="term" value="F:adenosylcobinamide-GDP ribazoletransferase activity"/>
    <property type="evidence" value="ECO:0007669"/>
    <property type="project" value="UniProtKB-UniRule"/>
</dbReference>
<dbReference type="AlphaFoldDB" id="A0A3G8JHB4"/>
<dbReference type="OrthoDB" id="9794223at2"/>
<comment type="pathway">
    <text evidence="3 19">Cofactor biosynthesis; adenosylcobalamin biosynthesis; adenosylcobalamin from cob(II)yrinate a,c-diamide: step 7/7.</text>
</comment>
<accession>A0A3G8JHB4</accession>
<reference evidence="20 21" key="1">
    <citation type="submission" date="2018-11" db="EMBL/GenBank/DDBJ databases">
        <title>Gordonia insulae sp. nov., isolated from an island soil.</title>
        <authorList>
            <person name="Kim Y.S."/>
            <person name="Kim S.B."/>
        </authorList>
    </citation>
    <scope>NUCLEOTIDE SEQUENCE [LARGE SCALE GENOMIC DNA]</scope>
    <source>
        <strain evidence="20 21">MMS17-SY073</strain>
    </source>
</reference>
<gene>
    <name evidence="19 20" type="primary">cobS</name>
    <name evidence="20" type="ORF">D7316_00219</name>
</gene>
<dbReference type="RefSeq" id="WP_124706658.1">
    <property type="nucleotide sequence ID" value="NZ_CP033972.1"/>
</dbReference>
<evidence type="ECO:0000256" key="18">
    <source>
        <dbReference type="ARBA" id="ARBA00049504"/>
    </source>
</evidence>
<keyword evidence="8 19" id="KW-0169">Cobalamin biosynthesis</keyword>
<dbReference type="KEGG" id="gom:D7316_00219"/>
<feature type="transmembrane region" description="Helical" evidence="19">
    <location>
        <begin position="62"/>
        <end position="79"/>
    </location>
</feature>
<keyword evidence="11 19" id="KW-0460">Magnesium</keyword>
<evidence type="ECO:0000256" key="19">
    <source>
        <dbReference type="HAMAP-Rule" id="MF_00719"/>
    </source>
</evidence>
<evidence type="ECO:0000256" key="9">
    <source>
        <dbReference type="ARBA" id="ARBA00022679"/>
    </source>
</evidence>
<dbReference type="PANTHER" id="PTHR34148:SF1">
    <property type="entry name" value="ADENOSYLCOBINAMIDE-GDP RIBAZOLETRANSFERASE"/>
    <property type="match status" value="1"/>
</dbReference>
<comment type="cofactor">
    <cofactor evidence="1 19">
        <name>Mg(2+)</name>
        <dbReference type="ChEBI" id="CHEBI:18420"/>
    </cofactor>
</comment>
<dbReference type="EMBL" id="CP033972">
    <property type="protein sequence ID" value="AZG43650.1"/>
    <property type="molecule type" value="Genomic_DNA"/>
</dbReference>
<protein>
    <recommendedName>
        <fullName evidence="6 19">Adenosylcobinamide-GDP ribazoletransferase</fullName>
        <ecNumber evidence="5 19">2.7.8.26</ecNumber>
    </recommendedName>
    <alternativeName>
        <fullName evidence="16 19">Cobalamin synthase</fullName>
    </alternativeName>
    <alternativeName>
        <fullName evidence="15 19">Cobalamin-5'-phosphate synthase</fullName>
    </alternativeName>
</protein>
<evidence type="ECO:0000256" key="11">
    <source>
        <dbReference type="ARBA" id="ARBA00022842"/>
    </source>
</evidence>
<feature type="transmembrane region" description="Helical" evidence="19">
    <location>
        <begin position="205"/>
        <end position="225"/>
    </location>
</feature>
<evidence type="ECO:0000256" key="3">
    <source>
        <dbReference type="ARBA" id="ARBA00004663"/>
    </source>
</evidence>
<keyword evidence="13 19" id="KW-0472">Membrane</keyword>
<evidence type="ECO:0000256" key="14">
    <source>
        <dbReference type="ARBA" id="ARBA00025228"/>
    </source>
</evidence>
<evidence type="ECO:0000256" key="8">
    <source>
        <dbReference type="ARBA" id="ARBA00022573"/>
    </source>
</evidence>
<dbReference type="HAMAP" id="MF_00719">
    <property type="entry name" value="CobS"/>
    <property type="match status" value="1"/>
</dbReference>
<dbReference type="Pfam" id="PF02654">
    <property type="entry name" value="CobS"/>
    <property type="match status" value="1"/>
</dbReference>
<evidence type="ECO:0000256" key="5">
    <source>
        <dbReference type="ARBA" id="ARBA00013200"/>
    </source>
</evidence>
<evidence type="ECO:0000256" key="4">
    <source>
        <dbReference type="ARBA" id="ARBA00010561"/>
    </source>
</evidence>
<evidence type="ECO:0000256" key="6">
    <source>
        <dbReference type="ARBA" id="ARBA00015850"/>
    </source>
</evidence>
<evidence type="ECO:0000256" key="12">
    <source>
        <dbReference type="ARBA" id="ARBA00022989"/>
    </source>
</evidence>
<evidence type="ECO:0000256" key="16">
    <source>
        <dbReference type="ARBA" id="ARBA00032853"/>
    </source>
</evidence>
<keyword evidence="7 19" id="KW-1003">Cell membrane</keyword>
<evidence type="ECO:0000256" key="15">
    <source>
        <dbReference type="ARBA" id="ARBA00032605"/>
    </source>
</evidence>
<keyword evidence="21" id="KW-1185">Reference proteome</keyword>
<dbReference type="PANTHER" id="PTHR34148">
    <property type="entry name" value="ADENOSYLCOBINAMIDE-GDP RIBAZOLETRANSFERASE"/>
    <property type="match status" value="1"/>
</dbReference>
<dbReference type="UniPathway" id="UPA00148">
    <property type="reaction ID" value="UER00238"/>
</dbReference>
<dbReference type="GO" id="GO:0008818">
    <property type="term" value="F:cobalamin 5'-phosphate synthase activity"/>
    <property type="evidence" value="ECO:0007669"/>
    <property type="project" value="UniProtKB-UniRule"/>
</dbReference>
<evidence type="ECO:0000256" key="1">
    <source>
        <dbReference type="ARBA" id="ARBA00001946"/>
    </source>
</evidence>
<organism evidence="20 21">
    <name type="scientific">Gordonia insulae</name>
    <dbReference type="NCBI Taxonomy" id="2420509"/>
    <lineage>
        <taxon>Bacteria</taxon>
        <taxon>Bacillati</taxon>
        <taxon>Actinomycetota</taxon>
        <taxon>Actinomycetes</taxon>
        <taxon>Mycobacteriales</taxon>
        <taxon>Gordoniaceae</taxon>
        <taxon>Gordonia</taxon>
    </lineage>
</organism>
<keyword evidence="9 19" id="KW-0808">Transferase</keyword>
<evidence type="ECO:0000313" key="20">
    <source>
        <dbReference type="EMBL" id="AZG43650.1"/>
    </source>
</evidence>
<proteinExistence type="inferred from homology"/>
<feature type="transmembrane region" description="Helical" evidence="19">
    <location>
        <begin position="182"/>
        <end position="199"/>
    </location>
</feature>
<feature type="transmembrane region" description="Helical" evidence="19">
    <location>
        <begin position="115"/>
        <end position="137"/>
    </location>
</feature>
<keyword evidence="12 19" id="KW-1133">Transmembrane helix</keyword>
<dbReference type="GO" id="GO:0009236">
    <property type="term" value="P:cobalamin biosynthetic process"/>
    <property type="evidence" value="ECO:0007669"/>
    <property type="project" value="UniProtKB-UniRule"/>
</dbReference>
<dbReference type="Proteomes" id="UP000271469">
    <property type="component" value="Chromosome"/>
</dbReference>
<comment type="subcellular location">
    <subcellularLocation>
        <location evidence="2 19">Cell membrane</location>
        <topology evidence="2 19">Multi-pass membrane protein</topology>
    </subcellularLocation>
</comment>
<feature type="transmembrane region" description="Helical" evidence="19">
    <location>
        <begin position="31"/>
        <end position="56"/>
    </location>
</feature>
<evidence type="ECO:0000313" key="21">
    <source>
        <dbReference type="Proteomes" id="UP000271469"/>
    </source>
</evidence>